<proteinExistence type="predicted"/>
<dbReference type="EMBL" id="WJBC01000009">
    <property type="protein sequence ID" value="MBC3804344.1"/>
    <property type="molecule type" value="Genomic_DNA"/>
</dbReference>
<gene>
    <name evidence="2" type="primary">cpaB</name>
    <name evidence="2" type="ORF">GH808_07860</name>
</gene>
<feature type="domain" description="SAF" evidence="1">
    <location>
        <begin position="39"/>
        <end position="101"/>
    </location>
</feature>
<keyword evidence="3" id="KW-1185">Reference proteome</keyword>
<dbReference type="Proteomes" id="UP000603234">
    <property type="component" value="Unassembled WGS sequence"/>
</dbReference>
<dbReference type="CDD" id="cd11614">
    <property type="entry name" value="SAF_CpaB_FlgA_like"/>
    <property type="match status" value="1"/>
</dbReference>
<accession>A0ABR6WVU1</accession>
<comment type="caution">
    <text evidence="2">The sequence shown here is derived from an EMBL/GenBank/DDBJ whole genome shotgun (WGS) entry which is preliminary data.</text>
</comment>
<evidence type="ECO:0000259" key="1">
    <source>
        <dbReference type="SMART" id="SM00858"/>
    </source>
</evidence>
<dbReference type="SUPFAM" id="SSF51269">
    <property type="entry name" value="AFP III-like domain"/>
    <property type="match status" value="1"/>
</dbReference>
<protein>
    <submittedName>
        <fullName evidence="2">Flp pilus assembly protein CpaB</fullName>
    </submittedName>
</protein>
<dbReference type="InterPro" id="IPR013974">
    <property type="entry name" value="SAF"/>
</dbReference>
<evidence type="ECO:0000313" key="2">
    <source>
        <dbReference type="EMBL" id="MBC3804344.1"/>
    </source>
</evidence>
<dbReference type="Pfam" id="PF16976">
    <property type="entry name" value="RcpC"/>
    <property type="match status" value="1"/>
</dbReference>
<sequence>MENSMKKLILIALAVAIITGFAVFQFASSLQNGSNQKTQPVVVATKTIPKGTTILPEMVLVKQLPVDAVHPLSIGNVEDVAGRITKETIEADEQVLTSRLSDVNQENNSLSYAIPTNYRAVTIQTDEVVGVAGYLTKGDHVDVVSTSISGVTQFVVENVEILEIGSTATNKNGEDYTSVTIAVPVGDVTKLSYSLVSDVDTGLYRLVLRSPVDNGIAGPVTYTP</sequence>
<dbReference type="SMART" id="SM00858">
    <property type="entry name" value="SAF"/>
    <property type="match status" value="1"/>
</dbReference>
<dbReference type="NCBIfam" id="TIGR03177">
    <property type="entry name" value="pilus_cpaB"/>
    <property type="match status" value="1"/>
</dbReference>
<dbReference type="InterPro" id="IPR036732">
    <property type="entry name" value="AFP_Neu5c_C_sf"/>
</dbReference>
<name>A0ABR6WVU1_9FIRM</name>
<dbReference type="InterPro" id="IPR031571">
    <property type="entry name" value="RcpC_dom"/>
</dbReference>
<dbReference type="Pfam" id="PF08666">
    <property type="entry name" value="SAF"/>
    <property type="match status" value="1"/>
</dbReference>
<organism evidence="2 3">
    <name type="scientific">Acetobacterium fimetarium</name>
    <dbReference type="NCBI Taxonomy" id="52691"/>
    <lineage>
        <taxon>Bacteria</taxon>
        <taxon>Bacillati</taxon>
        <taxon>Bacillota</taxon>
        <taxon>Clostridia</taxon>
        <taxon>Eubacteriales</taxon>
        <taxon>Eubacteriaceae</taxon>
        <taxon>Acetobacterium</taxon>
    </lineage>
</organism>
<dbReference type="InterPro" id="IPR017592">
    <property type="entry name" value="Pilus_assmbl_Flp-typ_CpaB"/>
</dbReference>
<dbReference type="Gene3D" id="3.90.1210.10">
    <property type="entry name" value="Antifreeze-like/N-acetylneuraminic acid synthase C-terminal domain"/>
    <property type="match status" value="1"/>
</dbReference>
<reference evidence="2 3" key="1">
    <citation type="journal article" date="2020" name="mSystems">
        <title>Defining Genomic and Predicted Metabolic Features of the Acetobacterium Genus.</title>
        <authorList>
            <person name="Ross D.E."/>
            <person name="Marshall C.W."/>
            <person name="Gulliver D."/>
            <person name="May H.D."/>
            <person name="Norman R.S."/>
        </authorList>
    </citation>
    <scope>NUCLEOTIDE SEQUENCE [LARGE SCALE GENOMIC DNA]</scope>
    <source>
        <strain evidence="2 3">DSM 8238</strain>
    </source>
</reference>
<evidence type="ECO:0000313" key="3">
    <source>
        <dbReference type="Proteomes" id="UP000603234"/>
    </source>
</evidence>